<dbReference type="Proteomes" id="UP000226420">
    <property type="component" value="Unassembled WGS sequence"/>
</dbReference>
<dbReference type="Pfam" id="PF10769">
    <property type="entry name" value="DUF2594"/>
    <property type="match status" value="1"/>
</dbReference>
<gene>
    <name evidence="1" type="ORF">SAMN02745723_103266</name>
</gene>
<dbReference type="NCBIfam" id="NF007904">
    <property type="entry name" value="PRK10613.1"/>
    <property type="match status" value="1"/>
</dbReference>
<protein>
    <recommendedName>
        <fullName evidence="3">DUF2594 family protein</fullName>
    </recommendedName>
</protein>
<dbReference type="InterPro" id="IPR019705">
    <property type="entry name" value="DUF2594"/>
</dbReference>
<accession>A0AAJ5BGX3</accession>
<reference evidence="1 2" key="1">
    <citation type="submission" date="2016-10" db="EMBL/GenBank/DDBJ databases">
        <authorList>
            <person name="Varghese N."/>
            <person name="Submissions S."/>
        </authorList>
    </citation>
    <scope>NUCLEOTIDE SEQUENCE [LARGE SCALE GENOMIC DNA]</scope>
    <source>
        <strain evidence="1 2">DSM 5563</strain>
    </source>
</reference>
<dbReference type="AlphaFoldDB" id="A0AAJ5BGX3"/>
<evidence type="ECO:0000313" key="1">
    <source>
        <dbReference type="EMBL" id="SFC67072.1"/>
    </source>
</evidence>
<organism evidence="1 2">
    <name type="scientific">Pragia fontium DSM 5563 = ATCC 49100</name>
    <dbReference type="NCBI Taxonomy" id="1122977"/>
    <lineage>
        <taxon>Bacteria</taxon>
        <taxon>Pseudomonadati</taxon>
        <taxon>Pseudomonadota</taxon>
        <taxon>Gammaproteobacteria</taxon>
        <taxon>Enterobacterales</taxon>
        <taxon>Budviciaceae</taxon>
        <taxon>Pragia</taxon>
    </lineage>
</organism>
<dbReference type="RefSeq" id="WP_074821880.1">
    <property type="nucleotide sequence ID" value="NZ_FOLW01000003.1"/>
</dbReference>
<evidence type="ECO:0008006" key="3">
    <source>
        <dbReference type="Google" id="ProtNLM"/>
    </source>
</evidence>
<evidence type="ECO:0000313" key="2">
    <source>
        <dbReference type="Proteomes" id="UP000226420"/>
    </source>
</evidence>
<name>A0AAJ5BGX3_9GAMM</name>
<proteinExistence type="predicted"/>
<sequence length="77" mass="8651">MNNINFPTNAKLEEMANEISGLKAIMTLMLIAMGQADSGKVVLKMEKLIAEHPDQAQAESFKNIVQQIRQAYRQENC</sequence>
<comment type="caution">
    <text evidence="1">The sequence shown here is derived from an EMBL/GenBank/DDBJ whole genome shotgun (WGS) entry which is preliminary data.</text>
</comment>
<dbReference type="EMBL" id="FOLW01000003">
    <property type="protein sequence ID" value="SFC67072.1"/>
    <property type="molecule type" value="Genomic_DNA"/>
</dbReference>